<evidence type="ECO:0000256" key="1">
    <source>
        <dbReference type="SAM" id="MobiDB-lite"/>
    </source>
</evidence>
<feature type="compositionally biased region" description="Pro residues" evidence="1">
    <location>
        <begin position="227"/>
        <end position="237"/>
    </location>
</feature>
<dbReference type="EMBL" id="JBHTMK010000023">
    <property type="protein sequence ID" value="MFD1367245.1"/>
    <property type="molecule type" value="Genomic_DNA"/>
</dbReference>
<feature type="compositionally biased region" description="Pro residues" evidence="1">
    <location>
        <begin position="291"/>
        <end position="302"/>
    </location>
</feature>
<accession>A0ABW4AAK0</accession>
<feature type="compositionally biased region" description="Basic and acidic residues" evidence="1">
    <location>
        <begin position="265"/>
        <end position="275"/>
    </location>
</feature>
<evidence type="ECO:0000313" key="3">
    <source>
        <dbReference type="Proteomes" id="UP001597183"/>
    </source>
</evidence>
<dbReference type="RefSeq" id="WP_317795919.1">
    <property type="nucleotide sequence ID" value="NZ_AP028461.1"/>
</dbReference>
<comment type="caution">
    <text evidence="2">The sequence shown here is derived from an EMBL/GenBank/DDBJ whole genome shotgun (WGS) entry which is preliminary data.</text>
</comment>
<organism evidence="2 3">
    <name type="scientific">Actinoplanes sichuanensis</name>
    <dbReference type="NCBI Taxonomy" id="512349"/>
    <lineage>
        <taxon>Bacteria</taxon>
        <taxon>Bacillati</taxon>
        <taxon>Actinomycetota</taxon>
        <taxon>Actinomycetes</taxon>
        <taxon>Micromonosporales</taxon>
        <taxon>Micromonosporaceae</taxon>
        <taxon>Actinoplanes</taxon>
    </lineage>
</organism>
<name>A0ABW4AAK0_9ACTN</name>
<gene>
    <name evidence="2" type="ORF">ACFQ5G_17965</name>
</gene>
<evidence type="ECO:0008006" key="4">
    <source>
        <dbReference type="Google" id="ProtNLM"/>
    </source>
</evidence>
<protein>
    <recommendedName>
        <fullName evidence="4">CHAT domain-containing protein</fullName>
    </recommendedName>
</protein>
<evidence type="ECO:0000313" key="2">
    <source>
        <dbReference type="EMBL" id="MFD1367245.1"/>
    </source>
</evidence>
<keyword evidence="3" id="KW-1185">Reference proteome</keyword>
<reference evidence="3" key="1">
    <citation type="journal article" date="2019" name="Int. J. Syst. Evol. Microbiol.">
        <title>The Global Catalogue of Microorganisms (GCM) 10K type strain sequencing project: providing services to taxonomists for standard genome sequencing and annotation.</title>
        <authorList>
            <consortium name="The Broad Institute Genomics Platform"/>
            <consortium name="The Broad Institute Genome Sequencing Center for Infectious Disease"/>
            <person name="Wu L."/>
            <person name="Ma J."/>
        </authorList>
    </citation>
    <scope>NUCLEOTIDE SEQUENCE [LARGE SCALE GENOMIC DNA]</scope>
    <source>
        <strain evidence="3">CCM 7526</strain>
    </source>
</reference>
<dbReference type="Proteomes" id="UP001597183">
    <property type="component" value="Unassembled WGS sequence"/>
</dbReference>
<sequence>MSDYESLRGQVEKGAELTNRYLRAGPGSAGARQYLDEAIGVLEKAYQRVDPGEELRGQVAAQLGWLYGMRHLLHGGDPRDRTTGIHLLDESLGFPGQSPVLSGGSRLVLGQLLMAGATAMMTSPGALLPGRPAGDARDIDRAIALFREVADGPPVSAELTSSARTLVEVAELLRGLVGGSGGMDFGRLAQMVTAMQRLQEQMRGRGMTPPPMPDIPAFVPAPRKPPETPATPAPPGTPAASGPPGTPADPDQAGEPTAQPARPGRPFDERDRPDIPFDPGRVAVVDGPIPAGGPVPRPQPDPIPATPAAELRTLMRTGSPTVDEQVALAAATVEAPGSRPADRLTLAVALIARHHHDGAEPPDGLGDLDAAARCLERIAADLPGMPAEQVERALGIAADLPGAAPLEAAFAEVAAAMRDAGLKALVYPSRALTAAGTWEPVVPGADWTGRVAATTPITGDATVSQVRTAAQLLTLIRRGRRPIAEAAVFVANPRADRESATVDVLRLRRAFYPRSTGLGHTIEQNHGEATPAQVMAHLNASVLHLGCGVTVEGALELADGTILTPATIAVSASPGPGGVAILPPTPAALGALAEALLTGGFTSVIGFTAAVDDRVASLVYWMLHTALVDDGLEPAEAVAAVRSWLRDPRRKPPELLAAEYRGIDAAVDLSDPACAGVLVCHGC</sequence>
<feature type="region of interest" description="Disordered" evidence="1">
    <location>
        <begin position="202"/>
        <end position="302"/>
    </location>
</feature>
<proteinExistence type="predicted"/>